<evidence type="ECO:0000256" key="1">
    <source>
        <dbReference type="SAM" id="MobiDB-lite"/>
    </source>
</evidence>
<protein>
    <submittedName>
        <fullName evidence="2">Uncharacterized protein</fullName>
    </submittedName>
</protein>
<feature type="region of interest" description="Disordered" evidence="1">
    <location>
        <begin position="250"/>
        <end position="271"/>
    </location>
</feature>
<proteinExistence type="predicted"/>
<reference evidence="2 3" key="1">
    <citation type="submission" date="2019-06" db="EMBL/GenBank/DDBJ databases">
        <title>Draft genomes of female and male turbot (Scophthalmus maximus).</title>
        <authorList>
            <person name="Xu H."/>
            <person name="Xu X.-W."/>
            <person name="Shao C."/>
            <person name="Chen S."/>
        </authorList>
    </citation>
    <scope>NUCLEOTIDE SEQUENCE [LARGE SCALE GENOMIC DNA]</scope>
    <source>
        <strain evidence="2">Ysfricsl-2016a</strain>
        <tissue evidence="2">Blood</tissue>
    </source>
</reference>
<dbReference type="Proteomes" id="UP000438429">
    <property type="component" value="Unassembled WGS sequence"/>
</dbReference>
<evidence type="ECO:0000313" key="2">
    <source>
        <dbReference type="EMBL" id="KAF0042846.1"/>
    </source>
</evidence>
<dbReference type="EMBL" id="VEVO01000004">
    <property type="protein sequence ID" value="KAF0042846.1"/>
    <property type="molecule type" value="Genomic_DNA"/>
</dbReference>
<comment type="caution">
    <text evidence="2">The sequence shown here is derived from an EMBL/GenBank/DDBJ whole genome shotgun (WGS) entry which is preliminary data.</text>
</comment>
<evidence type="ECO:0000313" key="3">
    <source>
        <dbReference type="Proteomes" id="UP000438429"/>
    </source>
</evidence>
<dbReference type="AlphaFoldDB" id="A0A6A4T5I8"/>
<gene>
    <name evidence="2" type="ORF">F2P81_004183</name>
</gene>
<organism evidence="2 3">
    <name type="scientific">Scophthalmus maximus</name>
    <name type="common">Turbot</name>
    <name type="synonym">Psetta maxima</name>
    <dbReference type="NCBI Taxonomy" id="52904"/>
    <lineage>
        <taxon>Eukaryota</taxon>
        <taxon>Metazoa</taxon>
        <taxon>Chordata</taxon>
        <taxon>Craniata</taxon>
        <taxon>Vertebrata</taxon>
        <taxon>Euteleostomi</taxon>
        <taxon>Actinopterygii</taxon>
        <taxon>Neopterygii</taxon>
        <taxon>Teleostei</taxon>
        <taxon>Neoteleostei</taxon>
        <taxon>Acanthomorphata</taxon>
        <taxon>Carangaria</taxon>
        <taxon>Pleuronectiformes</taxon>
        <taxon>Pleuronectoidei</taxon>
        <taxon>Scophthalmidae</taxon>
        <taxon>Scophthalmus</taxon>
    </lineage>
</organism>
<accession>A0A6A4T5I8</accession>
<name>A0A6A4T5I8_SCOMX</name>
<sequence>MSSSSGFKIVRLRVQNENSERRIDKPVKVNEKVWPRVGRSAAANGCKRLSLRVFFGVRKKPSQNGSTAPPKVKPQDCVHPAWDLEELKFMFHQSLKKRENAEKRKYIKCISGKKNYVGVKFGLIVHSATSVAGSRSVTSLNCAPLCHLMRRAVHLTSRKRKAHTQVVSVREQVGQEGPEPRRTRSTCLSYTHARRIEMFPIHVAAGSEGRQRASRLVIGREGAVETRTAAAAPPPLFTWRFCGLGRTANLEEEEEEEEKKKPGEPGPCRFLPHGSHMPPIPFIRKKMRGYAVSIYLRGVIVPSGTLAGSVGAVFRHLCRAPCVCSGLQPQQPPAISSNQSLC</sequence>